<dbReference type="RefSeq" id="WP_248008996.1">
    <property type="nucleotide sequence ID" value="NZ_JAJHVV010000006.1"/>
</dbReference>
<evidence type="ECO:0000313" key="2">
    <source>
        <dbReference type="Proteomes" id="UP001139559"/>
    </source>
</evidence>
<gene>
    <name evidence="1" type="ORF">KP803_11610</name>
</gene>
<comment type="caution">
    <text evidence="1">The sequence shown here is derived from an EMBL/GenBank/DDBJ whole genome shotgun (WGS) entry which is preliminary data.</text>
</comment>
<accession>A0A9X2BHF4</accession>
<proteinExistence type="predicted"/>
<protein>
    <submittedName>
        <fullName evidence="1">Uncharacterized protein</fullName>
    </submittedName>
</protein>
<name>A0A9X2BHF4_9VIBR</name>
<evidence type="ECO:0000313" key="1">
    <source>
        <dbReference type="EMBL" id="MCK6263916.1"/>
    </source>
</evidence>
<keyword evidence="2" id="KW-1185">Reference proteome</keyword>
<sequence length="135" mass="15621">MYDQITDSRLLAKGQRVAVNDYDNKQTPYRFQLGEDTKQNVIALILWDESKEKGGHSITNSAERVLNDVLPLCPKTPNIIVYKDTTGRWDRLYCRPDKSKRLRFVSIGPIRTGTPSLWEDCIIFSICLEVFILER</sequence>
<dbReference type="EMBL" id="JAJHVV010000006">
    <property type="protein sequence ID" value="MCK6263916.1"/>
    <property type="molecule type" value="Genomic_DNA"/>
</dbReference>
<dbReference type="Proteomes" id="UP001139559">
    <property type="component" value="Unassembled WGS sequence"/>
</dbReference>
<organism evidence="1 2">
    <name type="scientific">Vibrio amylolyticus</name>
    <dbReference type="NCBI Taxonomy" id="2847292"/>
    <lineage>
        <taxon>Bacteria</taxon>
        <taxon>Pseudomonadati</taxon>
        <taxon>Pseudomonadota</taxon>
        <taxon>Gammaproteobacteria</taxon>
        <taxon>Vibrionales</taxon>
        <taxon>Vibrionaceae</taxon>
        <taxon>Vibrio</taxon>
    </lineage>
</organism>
<reference evidence="1" key="1">
    <citation type="submission" date="2021-11" db="EMBL/GenBank/DDBJ databases">
        <title>Vibrio ZSDE26 sp. nov. and Vibrio ZSDZ34 sp. nov., isolated from coastal seawater in Qingdao.</title>
        <authorList>
            <person name="Zhang P."/>
        </authorList>
    </citation>
    <scope>NUCLEOTIDE SEQUENCE</scope>
    <source>
        <strain evidence="1">ZSDE26</strain>
    </source>
</reference>
<dbReference type="AlphaFoldDB" id="A0A9X2BHF4"/>